<protein>
    <submittedName>
        <fullName evidence="1">Uncharacterized protein</fullName>
    </submittedName>
</protein>
<proteinExistence type="predicted"/>
<evidence type="ECO:0000313" key="1">
    <source>
        <dbReference type="EMBL" id="VXD23609.1"/>
    </source>
</evidence>
<accession>A0A7Z9BVZ6</accession>
<name>A0A7Z9BVZ6_9CYAN</name>
<evidence type="ECO:0000313" key="2">
    <source>
        <dbReference type="Proteomes" id="UP000184550"/>
    </source>
</evidence>
<dbReference type="Proteomes" id="UP000184550">
    <property type="component" value="Unassembled WGS sequence"/>
</dbReference>
<keyword evidence="2" id="KW-1185">Reference proteome</keyword>
<dbReference type="EMBL" id="CZCU02000155">
    <property type="protein sequence ID" value="VXD23609.1"/>
    <property type="molecule type" value="Genomic_DNA"/>
</dbReference>
<gene>
    <name evidence="1" type="ORF">PL8927_780197</name>
</gene>
<reference evidence="1" key="1">
    <citation type="submission" date="2019-10" db="EMBL/GenBank/DDBJ databases">
        <authorList>
            <consortium name="Genoscope - CEA"/>
            <person name="William W."/>
        </authorList>
    </citation>
    <scope>NUCLEOTIDE SEQUENCE [LARGE SCALE GENOMIC DNA]</scope>
    <source>
        <strain evidence="1">BBR_PRJEB10992</strain>
    </source>
</reference>
<dbReference type="OrthoDB" id="446116at2"/>
<comment type="caution">
    <text evidence="1">The sequence shown here is derived from an EMBL/GenBank/DDBJ whole genome shotgun (WGS) entry which is preliminary data.</text>
</comment>
<organism evidence="1 2">
    <name type="scientific">Planktothrix serta PCC 8927</name>
    <dbReference type="NCBI Taxonomy" id="671068"/>
    <lineage>
        <taxon>Bacteria</taxon>
        <taxon>Bacillati</taxon>
        <taxon>Cyanobacteriota</taxon>
        <taxon>Cyanophyceae</taxon>
        <taxon>Oscillatoriophycideae</taxon>
        <taxon>Oscillatoriales</taxon>
        <taxon>Microcoleaceae</taxon>
        <taxon>Planktothrix</taxon>
    </lineage>
</organism>
<dbReference type="AlphaFoldDB" id="A0A7Z9BVZ6"/>
<sequence length="97" mass="10642">MTSTPILPQLFPLGIILTLGLSNCAIISQNLEPIPSPSSPSITPEVRDFKNLCENRSNLSSEVGKTISEILKKLETTDCLQANQTLLTLTELYIKKN</sequence>
<dbReference type="RefSeq" id="WP_083625612.1">
    <property type="nucleotide sequence ID" value="NZ_LR734879.1"/>
</dbReference>